<comment type="caution">
    <text evidence="2">The sequence shown here is derived from an EMBL/GenBank/DDBJ whole genome shotgun (WGS) entry which is preliminary data.</text>
</comment>
<dbReference type="Gene3D" id="3.40.190.10">
    <property type="entry name" value="Periplasmic binding protein-like II"/>
    <property type="match status" value="1"/>
</dbReference>
<proteinExistence type="predicted"/>
<gene>
    <name evidence="2" type="ORF">IAD51_00030</name>
</gene>
<evidence type="ECO:0000313" key="3">
    <source>
        <dbReference type="Proteomes" id="UP000824088"/>
    </source>
</evidence>
<dbReference type="SUPFAM" id="SSF53850">
    <property type="entry name" value="Periplasmic binding protein-like II"/>
    <property type="match status" value="1"/>
</dbReference>
<dbReference type="PANTHER" id="PTHR43649:SF12">
    <property type="entry name" value="DIACETYLCHITOBIOSE BINDING PROTEIN DASA"/>
    <property type="match status" value="1"/>
</dbReference>
<feature type="chain" id="PRO_5038701405" evidence="1">
    <location>
        <begin position="22"/>
        <end position="497"/>
    </location>
</feature>
<organism evidence="2 3">
    <name type="scientific">Candidatus Limadaptatus stercorigallinarum</name>
    <dbReference type="NCBI Taxonomy" id="2840845"/>
    <lineage>
        <taxon>Bacteria</taxon>
        <taxon>Bacillati</taxon>
        <taxon>Bacillota</taxon>
        <taxon>Clostridia</taxon>
        <taxon>Eubacteriales</taxon>
        <taxon>Candidatus Limadaptatus</taxon>
    </lineage>
</organism>
<dbReference type="PROSITE" id="PS51257">
    <property type="entry name" value="PROKAR_LIPOPROTEIN"/>
    <property type="match status" value="1"/>
</dbReference>
<dbReference type="EMBL" id="DVMN01000001">
    <property type="protein sequence ID" value="HIU20618.1"/>
    <property type="molecule type" value="Genomic_DNA"/>
</dbReference>
<reference evidence="2" key="2">
    <citation type="journal article" date="2021" name="PeerJ">
        <title>Extensive microbial diversity within the chicken gut microbiome revealed by metagenomics and culture.</title>
        <authorList>
            <person name="Gilroy R."/>
            <person name="Ravi A."/>
            <person name="Getino M."/>
            <person name="Pursley I."/>
            <person name="Horton D.L."/>
            <person name="Alikhan N.F."/>
            <person name="Baker D."/>
            <person name="Gharbi K."/>
            <person name="Hall N."/>
            <person name="Watson M."/>
            <person name="Adriaenssens E.M."/>
            <person name="Foster-Nyarko E."/>
            <person name="Jarju S."/>
            <person name="Secka A."/>
            <person name="Antonio M."/>
            <person name="Oren A."/>
            <person name="Chaudhuri R.R."/>
            <person name="La Ragione R."/>
            <person name="Hildebrand F."/>
            <person name="Pallen M.J."/>
        </authorList>
    </citation>
    <scope>NUCLEOTIDE SEQUENCE</scope>
    <source>
        <strain evidence="2">1063</strain>
    </source>
</reference>
<accession>A0A9D1L293</accession>
<evidence type="ECO:0000313" key="2">
    <source>
        <dbReference type="EMBL" id="HIU20618.1"/>
    </source>
</evidence>
<dbReference type="Pfam" id="PF13416">
    <property type="entry name" value="SBP_bac_8"/>
    <property type="match status" value="1"/>
</dbReference>
<feature type="signal peptide" evidence="1">
    <location>
        <begin position="1"/>
        <end position="21"/>
    </location>
</feature>
<sequence>MKKKKWLLLVLVIAVAVAALAGCDNNTGAPVLEGDGDIVWDENGNVVYDNINLKMWSVTTGDDANTQDQIVAGFNSMYEGMIHVTVEHYSRYDLETLLSNTMQFDRENAPDILFNHGSRVTEYNERGWLQEVDFFFDKSGASFDKSDFVPSLLESVTIDGTAYGVPVDVHSAIICIRKDILEKNGLPIPTNYEELCEVADRAAELAANNQLWIRGENSEGYSATEWRLASTAEPYTAFPISYGDMWVHEFVDYTAAVQNGGSIVDAEGMPAWNSQETADGLQVLRDWIFPGESSTNRYALSEDYGSSYDVGDAPFNSGRCIFKLQGPWAWQRELQTFDQMLAADGGSSNIATCSLSGMFAKDSDAEYASLIKGEGHAITLMSTVTSYTKAAAATVFMEYMANYSGIEWAKRGHLPAVISVSQSSEYLSDPAYEAYIQYWGTPADYVVVPPTKYYSYVDTYFKTAAQQAIANSYRNQSITSILNTQYRDCVDYIQLYS</sequence>
<name>A0A9D1L293_9FIRM</name>
<dbReference type="AlphaFoldDB" id="A0A9D1L293"/>
<reference evidence="2" key="1">
    <citation type="submission" date="2020-10" db="EMBL/GenBank/DDBJ databases">
        <authorList>
            <person name="Gilroy R."/>
        </authorList>
    </citation>
    <scope>NUCLEOTIDE SEQUENCE</scope>
    <source>
        <strain evidence="2">1063</strain>
    </source>
</reference>
<dbReference type="PANTHER" id="PTHR43649">
    <property type="entry name" value="ARABINOSE-BINDING PROTEIN-RELATED"/>
    <property type="match status" value="1"/>
</dbReference>
<dbReference type="InterPro" id="IPR006059">
    <property type="entry name" value="SBP"/>
</dbReference>
<evidence type="ECO:0000256" key="1">
    <source>
        <dbReference type="SAM" id="SignalP"/>
    </source>
</evidence>
<keyword evidence="1" id="KW-0732">Signal</keyword>
<protein>
    <submittedName>
        <fullName evidence="2">Extracellular solute-binding protein</fullName>
    </submittedName>
</protein>
<dbReference type="InterPro" id="IPR050490">
    <property type="entry name" value="Bact_solute-bd_prot1"/>
</dbReference>
<dbReference type="Proteomes" id="UP000824088">
    <property type="component" value="Unassembled WGS sequence"/>
</dbReference>